<dbReference type="OrthoDB" id="10571513at2759"/>
<comment type="caution">
    <text evidence="2">The sequence shown here is derived from an EMBL/GenBank/DDBJ whole genome shotgun (WGS) entry which is preliminary data.</text>
</comment>
<dbReference type="EMBL" id="BRYA01000370">
    <property type="protein sequence ID" value="GMI48016.1"/>
    <property type="molecule type" value="Genomic_DNA"/>
</dbReference>
<evidence type="ECO:0000256" key="1">
    <source>
        <dbReference type="SAM" id="Phobius"/>
    </source>
</evidence>
<feature type="transmembrane region" description="Helical" evidence="1">
    <location>
        <begin position="91"/>
        <end position="109"/>
    </location>
</feature>
<feature type="transmembrane region" description="Helical" evidence="1">
    <location>
        <begin position="60"/>
        <end position="85"/>
    </location>
</feature>
<proteinExistence type="predicted"/>
<dbReference type="Proteomes" id="UP001165065">
    <property type="component" value="Unassembled WGS sequence"/>
</dbReference>
<organism evidence="2 3">
    <name type="scientific">Triparma columacea</name>
    <dbReference type="NCBI Taxonomy" id="722753"/>
    <lineage>
        <taxon>Eukaryota</taxon>
        <taxon>Sar</taxon>
        <taxon>Stramenopiles</taxon>
        <taxon>Ochrophyta</taxon>
        <taxon>Bolidophyceae</taxon>
        <taxon>Parmales</taxon>
        <taxon>Triparmaceae</taxon>
        <taxon>Triparma</taxon>
    </lineage>
</organism>
<keyword evidence="1" id="KW-0472">Membrane</keyword>
<keyword evidence="3" id="KW-1185">Reference proteome</keyword>
<evidence type="ECO:0000313" key="2">
    <source>
        <dbReference type="EMBL" id="GMI48016.1"/>
    </source>
</evidence>
<gene>
    <name evidence="2" type="ORF">TrCOL_g7979</name>
</gene>
<keyword evidence="1" id="KW-1133">Transmembrane helix</keyword>
<reference evidence="3" key="1">
    <citation type="journal article" date="2023" name="Commun. Biol.">
        <title>Genome analysis of Parmales, the sister group of diatoms, reveals the evolutionary specialization of diatoms from phago-mixotrophs to photoautotrophs.</title>
        <authorList>
            <person name="Ban H."/>
            <person name="Sato S."/>
            <person name="Yoshikawa S."/>
            <person name="Yamada K."/>
            <person name="Nakamura Y."/>
            <person name="Ichinomiya M."/>
            <person name="Sato N."/>
            <person name="Blanc-Mathieu R."/>
            <person name="Endo H."/>
            <person name="Kuwata A."/>
            <person name="Ogata H."/>
        </authorList>
    </citation>
    <scope>NUCLEOTIDE SEQUENCE [LARGE SCALE GENOMIC DNA]</scope>
</reference>
<keyword evidence="1" id="KW-0812">Transmembrane</keyword>
<accession>A0A9W7GLP7</accession>
<sequence>MSVHEIMTTMKYLESHISSSPFIAIWTVSFITAMGVVIGNYPEEVTDLFASFGPSSRGMLWSAADGGGRILQFASTAVWGVWIFFASRSTLFLFLLLTPLLVMVLNVLMGRALDRLSRSGGLLNVVAGYSSTFQTLVDRNITLDLAMERVGERAIQVGLVEGTVATLAASAIYLNPLPPPYTLTPLERARIIASLPHPWSRVLSSRVDEGLREARGLLLPSGRWVDALLGEAREVGGERDLVISLADSEEPQESLDIIKDIAWSRIKFAALQVGRRALVVAEEGIKTAVIAAVVNKAFTYSMSRYTPKDRNRRRLLTAAVVVAFLISRFKDSQRGKGNIITTGVTGGFAWATLMYLNNLRQNG</sequence>
<name>A0A9W7GLP7_9STRA</name>
<dbReference type="AlphaFoldDB" id="A0A9W7GLP7"/>
<evidence type="ECO:0000313" key="3">
    <source>
        <dbReference type="Proteomes" id="UP001165065"/>
    </source>
</evidence>
<protein>
    <submittedName>
        <fullName evidence="2">Uncharacterized protein</fullName>
    </submittedName>
</protein>
<feature type="transmembrane region" description="Helical" evidence="1">
    <location>
        <begin position="20"/>
        <end position="39"/>
    </location>
</feature>